<keyword evidence="6" id="KW-0809">Transit peptide</keyword>
<proteinExistence type="inferred from homology"/>
<dbReference type="AlphaFoldDB" id="A0A4Q4KJF0"/>
<evidence type="ECO:0000256" key="3">
    <source>
        <dbReference type="ARBA" id="ARBA00012705"/>
    </source>
</evidence>
<dbReference type="InterPro" id="IPR020616">
    <property type="entry name" value="Thiolase_N"/>
</dbReference>
<keyword evidence="4 10" id="KW-0808">Transferase</keyword>
<feature type="domain" description="Thiolase N-terminal" evidence="11">
    <location>
        <begin position="4"/>
        <end position="260"/>
    </location>
</feature>
<dbReference type="InterPro" id="IPR002155">
    <property type="entry name" value="Thiolase"/>
</dbReference>
<evidence type="ECO:0000313" key="14">
    <source>
        <dbReference type="Proteomes" id="UP000293952"/>
    </source>
</evidence>
<dbReference type="GO" id="GO:0046872">
    <property type="term" value="F:metal ion binding"/>
    <property type="evidence" value="ECO:0007669"/>
    <property type="project" value="UniProtKB-KW"/>
</dbReference>
<dbReference type="InterPro" id="IPR016039">
    <property type="entry name" value="Thiolase-like"/>
</dbReference>
<feature type="active site" description="Proton acceptor" evidence="9">
    <location>
        <position position="377"/>
    </location>
</feature>
<dbReference type="Pfam" id="PF00108">
    <property type="entry name" value="Thiolase_N"/>
    <property type="match status" value="1"/>
</dbReference>
<evidence type="ECO:0000256" key="5">
    <source>
        <dbReference type="ARBA" id="ARBA00022723"/>
    </source>
</evidence>
<dbReference type="PANTHER" id="PTHR18919">
    <property type="entry name" value="ACETYL-COA C-ACYLTRANSFERASE"/>
    <property type="match status" value="1"/>
</dbReference>
<dbReference type="GO" id="GO:0003985">
    <property type="term" value="F:acetyl-CoA C-acetyltransferase activity"/>
    <property type="evidence" value="ECO:0007669"/>
    <property type="project" value="UniProtKB-EC"/>
</dbReference>
<dbReference type="InterPro" id="IPR020610">
    <property type="entry name" value="Thiolase_AS"/>
</dbReference>
<gene>
    <name evidence="13" type="ORF">ERX46_10700</name>
</gene>
<dbReference type="PANTHER" id="PTHR18919:SF156">
    <property type="entry name" value="ACETYL-COA ACETYLTRANSFERASE, MITOCHONDRIAL"/>
    <property type="match status" value="1"/>
</dbReference>
<evidence type="ECO:0000256" key="6">
    <source>
        <dbReference type="ARBA" id="ARBA00022946"/>
    </source>
</evidence>
<keyword evidence="5" id="KW-0479">Metal-binding</keyword>
<evidence type="ECO:0000256" key="10">
    <source>
        <dbReference type="RuleBase" id="RU003557"/>
    </source>
</evidence>
<dbReference type="Gene3D" id="3.40.47.10">
    <property type="match status" value="1"/>
</dbReference>
<evidence type="ECO:0000256" key="8">
    <source>
        <dbReference type="ARBA" id="ARBA00023315"/>
    </source>
</evidence>
<comment type="subunit">
    <text evidence="2">Homotetramer.</text>
</comment>
<protein>
    <recommendedName>
        <fullName evidence="3">acetyl-CoA C-acetyltransferase</fullName>
        <ecNumber evidence="3">2.3.1.9</ecNumber>
    </recommendedName>
</protein>
<evidence type="ECO:0000256" key="4">
    <source>
        <dbReference type="ARBA" id="ARBA00022679"/>
    </source>
</evidence>
<comment type="caution">
    <text evidence="13">The sequence shown here is derived from an EMBL/GenBank/DDBJ whole genome shotgun (WGS) entry which is preliminary data.</text>
</comment>
<sequence length="392" mass="41030">MKEVYIISAVRTPIGSFLGGLSTVSATQLGATAIKGAIAKANIKAEDINEVFMGNVLSANLGQAPARQASIFAGISDQVPATTINKVCASGMKALSLAAQTILAGDNHIVVAGGMENMSMVPHYVNARNGQKLGDIKMVDGMVKDGLTDVYGQVHMGSCADECATEYKFTREDQDNFAINSYEKAAKAWKDGKFKEEVVPVEVPQRRGEPVIVSEDEEYTNVSLDRIPTLRPAFNKDGTVTAANASTLNDGASALILASKEAVEKHGLKPIAKIVGYADAAQEPKWFTTAPAKALPIALDRAGISKDDVDFWELNEAFAVVGLANTKILGIDPTKVDVNGGAVALGHPLGNSGSRIIVTLINVLKQNGGKYGAAAICNGGGGASAMVIQNID</sequence>
<dbReference type="RefSeq" id="WP_130093861.1">
    <property type="nucleotide sequence ID" value="NZ_SETE01000004.1"/>
</dbReference>
<evidence type="ECO:0000259" key="12">
    <source>
        <dbReference type="Pfam" id="PF02803"/>
    </source>
</evidence>
<dbReference type="SUPFAM" id="SSF53901">
    <property type="entry name" value="Thiolase-like"/>
    <property type="match status" value="2"/>
</dbReference>
<dbReference type="PIRSF" id="PIRSF000429">
    <property type="entry name" value="Ac-CoA_Ac_transf"/>
    <property type="match status" value="1"/>
</dbReference>
<dbReference type="PROSITE" id="PS00098">
    <property type="entry name" value="THIOLASE_1"/>
    <property type="match status" value="1"/>
</dbReference>
<accession>A0A4Q4KJF0</accession>
<comment type="similarity">
    <text evidence="1 10">Belongs to the thiolase-like superfamily. Thiolase family.</text>
</comment>
<keyword evidence="8 10" id="KW-0012">Acyltransferase</keyword>
<dbReference type="CDD" id="cd00751">
    <property type="entry name" value="thiolase"/>
    <property type="match status" value="1"/>
</dbReference>
<feature type="active site" description="Acyl-thioester intermediate" evidence="9">
    <location>
        <position position="88"/>
    </location>
</feature>
<keyword evidence="7" id="KW-0630">Potassium</keyword>
<dbReference type="EC" id="2.3.1.9" evidence="3"/>
<keyword evidence="14" id="KW-1185">Reference proteome</keyword>
<evidence type="ECO:0000256" key="1">
    <source>
        <dbReference type="ARBA" id="ARBA00010982"/>
    </source>
</evidence>
<dbReference type="GO" id="GO:0006635">
    <property type="term" value="P:fatty acid beta-oxidation"/>
    <property type="evidence" value="ECO:0007669"/>
    <property type="project" value="TreeGrafter"/>
</dbReference>
<dbReference type="FunFam" id="3.40.47.10:FF:000007">
    <property type="entry name" value="acetyl-CoA acetyltransferase, mitochondrial"/>
    <property type="match status" value="1"/>
</dbReference>
<dbReference type="Pfam" id="PF02803">
    <property type="entry name" value="Thiolase_C"/>
    <property type="match status" value="1"/>
</dbReference>
<dbReference type="PROSITE" id="PS00099">
    <property type="entry name" value="THIOLASE_3"/>
    <property type="match status" value="1"/>
</dbReference>
<dbReference type="NCBIfam" id="TIGR01930">
    <property type="entry name" value="AcCoA-C-Actrans"/>
    <property type="match status" value="1"/>
</dbReference>
<name>A0A4Q4KJF0_9FLAO</name>
<dbReference type="InterPro" id="IPR020617">
    <property type="entry name" value="Thiolase_C"/>
</dbReference>
<dbReference type="EMBL" id="SETE01000004">
    <property type="protein sequence ID" value="RYM33401.1"/>
    <property type="molecule type" value="Genomic_DNA"/>
</dbReference>
<evidence type="ECO:0000256" key="9">
    <source>
        <dbReference type="PIRSR" id="PIRSR000429-1"/>
    </source>
</evidence>
<evidence type="ECO:0000256" key="7">
    <source>
        <dbReference type="ARBA" id="ARBA00022958"/>
    </source>
</evidence>
<evidence type="ECO:0000256" key="2">
    <source>
        <dbReference type="ARBA" id="ARBA00011881"/>
    </source>
</evidence>
<feature type="domain" description="Thiolase C-terminal" evidence="12">
    <location>
        <begin position="268"/>
        <end position="389"/>
    </location>
</feature>
<evidence type="ECO:0000313" key="13">
    <source>
        <dbReference type="EMBL" id="RYM33401.1"/>
    </source>
</evidence>
<feature type="active site" description="Proton acceptor" evidence="9">
    <location>
        <position position="347"/>
    </location>
</feature>
<dbReference type="OrthoDB" id="9764892at2"/>
<organism evidence="13 14">
    <name type="scientific">Brumimicrobium glaciale</name>
    <dbReference type="NCBI Taxonomy" id="200475"/>
    <lineage>
        <taxon>Bacteria</taxon>
        <taxon>Pseudomonadati</taxon>
        <taxon>Bacteroidota</taxon>
        <taxon>Flavobacteriia</taxon>
        <taxon>Flavobacteriales</taxon>
        <taxon>Crocinitomicaceae</taxon>
        <taxon>Brumimicrobium</taxon>
    </lineage>
</organism>
<reference evidence="13 14" key="1">
    <citation type="submission" date="2019-02" db="EMBL/GenBank/DDBJ databases">
        <title>Genome sequence of the sea-ice species Brumimicrobium glaciale.</title>
        <authorList>
            <person name="Bowman J.P."/>
        </authorList>
    </citation>
    <scope>NUCLEOTIDE SEQUENCE [LARGE SCALE GENOMIC DNA]</scope>
    <source>
        <strain evidence="13 14">IC156</strain>
    </source>
</reference>
<dbReference type="Proteomes" id="UP000293952">
    <property type="component" value="Unassembled WGS sequence"/>
</dbReference>
<evidence type="ECO:0000259" key="11">
    <source>
        <dbReference type="Pfam" id="PF00108"/>
    </source>
</evidence>
<dbReference type="InterPro" id="IPR020615">
    <property type="entry name" value="Thiolase_acyl_enz_int_AS"/>
</dbReference>